<keyword evidence="2" id="KW-0812">Transmembrane</keyword>
<comment type="caution">
    <text evidence="4">The sequence shown here is derived from an EMBL/GenBank/DDBJ whole genome shotgun (WGS) entry which is preliminary data.</text>
</comment>
<keyword evidence="2" id="KW-1133">Transmembrane helix</keyword>
<keyword evidence="2" id="KW-0472">Membrane</keyword>
<feature type="transmembrane region" description="Helical" evidence="2">
    <location>
        <begin position="148"/>
        <end position="169"/>
    </location>
</feature>
<feature type="transmembrane region" description="Helical" evidence="2">
    <location>
        <begin position="117"/>
        <end position="136"/>
    </location>
</feature>
<dbReference type="Pfam" id="PF01757">
    <property type="entry name" value="Acyl_transf_3"/>
    <property type="match status" value="1"/>
</dbReference>
<dbReference type="PANTHER" id="PTHR37312">
    <property type="entry name" value="MEMBRANE-BOUND ACYLTRANSFERASE YKRP-RELATED"/>
    <property type="match status" value="1"/>
</dbReference>
<proteinExistence type="predicted"/>
<feature type="domain" description="Acyltransferase 3" evidence="3">
    <location>
        <begin position="58"/>
        <end position="355"/>
    </location>
</feature>
<feature type="compositionally biased region" description="Low complexity" evidence="1">
    <location>
        <begin position="1"/>
        <end position="28"/>
    </location>
</feature>
<dbReference type="InterPro" id="IPR002656">
    <property type="entry name" value="Acyl_transf_3_dom"/>
</dbReference>
<feature type="transmembrane region" description="Helical" evidence="2">
    <location>
        <begin position="231"/>
        <end position="251"/>
    </location>
</feature>
<feature type="transmembrane region" description="Helical" evidence="2">
    <location>
        <begin position="176"/>
        <end position="194"/>
    </location>
</feature>
<dbReference type="GO" id="GO:0016747">
    <property type="term" value="F:acyltransferase activity, transferring groups other than amino-acyl groups"/>
    <property type="evidence" value="ECO:0007669"/>
    <property type="project" value="InterPro"/>
</dbReference>
<organism evidence="4 5">
    <name type="scientific">Brachybacterium endophyticum</name>
    <dbReference type="NCBI Taxonomy" id="2182385"/>
    <lineage>
        <taxon>Bacteria</taxon>
        <taxon>Bacillati</taxon>
        <taxon>Actinomycetota</taxon>
        <taxon>Actinomycetes</taxon>
        <taxon>Micrococcales</taxon>
        <taxon>Dermabacteraceae</taxon>
        <taxon>Brachybacterium</taxon>
    </lineage>
</organism>
<sequence>MERRSTSSAPAAASASSQQAAPTSGQAAPTPPPEPAASPQGPEAASPAPKKKARDPLLDNARAILIALVVVGHTLEQIHTPLAEIVYTWIYSFHMPAFVVITGFLSRSYRSEPRQVARLLTSMLIPYLIFQVIHTVENNVIDGKPISISLWDPSWTMWFLLALVFWRLFTPVLRVLRYPLVFAVAISVIAPLDSQVGTELTWARVLSFLPFFVLGFVATPEHLRKLRDLPGARAIGAVALVGAFLVAVLTHGMFSTDIFTLSRSYADMDVAAWYGVVTRIMVLICGTVLSLAVVMVSPRRHHWYTEIGVQSLTIYLAHAALLQIPRNLEWSDAVTKDWQTVIAVAMALALVVLLSRGPVVRALSWVTSPPIEKFLVREPEGRSTAPAATKP</sequence>
<feature type="transmembrane region" description="Helical" evidence="2">
    <location>
        <begin position="85"/>
        <end position="105"/>
    </location>
</feature>
<evidence type="ECO:0000256" key="2">
    <source>
        <dbReference type="SAM" id="Phobius"/>
    </source>
</evidence>
<feature type="transmembrane region" description="Helical" evidence="2">
    <location>
        <begin position="271"/>
        <end position="295"/>
    </location>
</feature>
<dbReference type="AlphaFoldDB" id="A0A2U2RI45"/>
<evidence type="ECO:0000313" key="5">
    <source>
        <dbReference type="Proteomes" id="UP000245590"/>
    </source>
</evidence>
<evidence type="ECO:0000313" key="4">
    <source>
        <dbReference type="EMBL" id="PWH05528.1"/>
    </source>
</evidence>
<accession>A0A2U2RI45</accession>
<feature type="transmembrane region" description="Helical" evidence="2">
    <location>
        <begin position="307"/>
        <end position="326"/>
    </location>
</feature>
<dbReference type="PANTHER" id="PTHR37312:SF1">
    <property type="entry name" value="MEMBRANE-BOUND ACYLTRANSFERASE YKRP-RELATED"/>
    <property type="match status" value="1"/>
</dbReference>
<feature type="transmembrane region" description="Helical" evidence="2">
    <location>
        <begin position="200"/>
        <end position="219"/>
    </location>
</feature>
<dbReference type="EMBL" id="QFKX01000005">
    <property type="protein sequence ID" value="PWH05528.1"/>
    <property type="molecule type" value="Genomic_DNA"/>
</dbReference>
<evidence type="ECO:0000259" key="3">
    <source>
        <dbReference type="Pfam" id="PF01757"/>
    </source>
</evidence>
<feature type="transmembrane region" description="Helical" evidence="2">
    <location>
        <begin position="338"/>
        <end position="355"/>
    </location>
</feature>
<keyword evidence="5" id="KW-1185">Reference proteome</keyword>
<feature type="compositionally biased region" description="Low complexity" evidence="1">
    <location>
        <begin position="37"/>
        <end position="48"/>
    </location>
</feature>
<dbReference type="Proteomes" id="UP000245590">
    <property type="component" value="Unassembled WGS sequence"/>
</dbReference>
<evidence type="ECO:0000256" key="1">
    <source>
        <dbReference type="SAM" id="MobiDB-lite"/>
    </source>
</evidence>
<dbReference type="InterPro" id="IPR052734">
    <property type="entry name" value="Nod_factor_acetyltransferase"/>
</dbReference>
<reference evidence="4 5" key="1">
    <citation type="submission" date="2018-05" db="EMBL/GenBank/DDBJ databases">
        <title>Brachybacterium sp. M1HQ-2T, whole genome shotgun sequence.</title>
        <authorList>
            <person name="Tuo L."/>
        </authorList>
    </citation>
    <scope>NUCLEOTIDE SEQUENCE [LARGE SCALE GENOMIC DNA]</scope>
    <source>
        <strain evidence="4 5">M1HQ-2</strain>
    </source>
</reference>
<protein>
    <recommendedName>
        <fullName evidence="3">Acyltransferase 3 domain-containing protein</fullName>
    </recommendedName>
</protein>
<name>A0A2U2RI45_9MICO</name>
<feature type="region of interest" description="Disordered" evidence="1">
    <location>
        <begin position="1"/>
        <end position="53"/>
    </location>
</feature>
<gene>
    <name evidence="4" type="ORF">DEO23_13255</name>
</gene>